<evidence type="ECO:0000313" key="2">
    <source>
        <dbReference type="Proteomes" id="UP001597541"/>
    </source>
</evidence>
<organism evidence="1 2">
    <name type="scientific">Paenibacillus gansuensis</name>
    <dbReference type="NCBI Taxonomy" id="306542"/>
    <lineage>
        <taxon>Bacteria</taxon>
        <taxon>Bacillati</taxon>
        <taxon>Bacillota</taxon>
        <taxon>Bacilli</taxon>
        <taxon>Bacillales</taxon>
        <taxon>Paenibacillaceae</taxon>
        <taxon>Paenibacillus</taxon>
    </lineage>
</organism>
<proteinExistence type="predicted"/>
<comment type="caution">
    <text evidence="1">The sequence shown here is derived from an EMBL/GenBank/DDBJ whole genome shotgun (WGS) entry which is preliminary data.</text>
</comment>
<evidence type="ECO:0000313" key="1">
    <source>
        <dbReference type="EMBL" id="MFD2614157.1"/>
    </source>
</evidence>
<dbReference type="Proteomes" id="UP001597541">
    <property type="component" value="Unassembled WGS sequence"/>
</dbReference>
<name>A0ABW5PJC1_9BACL</name>
<reference evidence="2" key="1">
    <citation type="journal article" date="2019" name="Int. J. Syst. Evol. Microbiol.">
        <title>The Global Catalogue of Microorganisms (GCM) 10K type strain sequencing project: providing services to taxonomists for standard genome sequencing and annotation.</title>
        <authorList>
            <consortium name="The Broad Institute Genomics Platform"/>
            <consortium name="The Broad Institute Genome Sequencing Center for Infectious Disease"/>
            <person name="Wu L."/>
            <person name="Ma J."/>
        </authorList>
    </citation>
    <scope>NUCLEOTIDE SEQUENCE [LARGE SCALE GENOMIC DNA]</scope>
    <source>
        <strain evidence="2">KCTC 3950</strain>
    </source>
</reference>
<keyword evidence="2" id="KW-1185">Reference proteome</keyword>
<dbReference type="SUPFAM" id="SSF116922">
    <property type="entry name" value="YugE-like"/>
    <property type="match status" value="1"/>
</dbReference>
<gene>
    <name evidence="1" type="ORF">ACFSUF_17250</name>
</gene>
<dbReference type="InterPro" id="IPR023162">
    <property type="entry name" value="Apc36109-like_dom_sf"/>
</dbReference>
<evidence type="ECO:0008006" key="3">
    <source>
        <dbReference type="Google" id="ProtNLM"/>
    </source>
</evidence>
<sequence length="113" mass="13318">MWEHPSNTQVKKLKKRYSTLYAQLEPIVNEWDPIGLIEGGAPKDEYDCITVQLIELLQQGMNHNDVFEFIVKELDDHFGMGIRSVADEYREQFIKKHRDFSISLVNWYSKTRG</sequence>
<dbReference type="EMBL" id="JBHUME010000010">
    <property type="protein sequence ID" value="MFD2614157.1"/>
    <property type="molecule type" value="Genomic_DNA"/>
</dbReference>
<protein>
    <recommendedName>
        <fullName evidence="3">DUF1048 domain-containing protein</fullName>
    </recommendedName>
</protein>
<dbReference type="Gene3D" id="1.10.340.20">
    <property type="entry name" value="Apc36109-like domain"/>
    <property type="match status" value="1"/>
</dbReference>
<accession>A0ABW5PJC1</accession>
<dbReference type="RefSeq" id="WP_377604712.1">
    <property type="nucleotide sequence ID" value="NZ_JBHUME010000010.1"/>
</dbReference>